<comment type="caution">
    <text evidence="1">The sequence shown here is derived from an EMBL/GenBank/DDBJ whole genome shotgun (WGS) entry which is preliminary data.</text>
</comment>
<dbReference type="InterPro" id="IPR011330">
    <property type="entry name" value="Glyco_hydro/deAcase_b/a-brl"/>
</dbReference>
<evidence type="ECO:0000313" key="2">
    <source>
        <dbReference type="Proteomes" id="UP001186944"/>
    </source>
</evidence>
<dbReference type="SUPFAM" id="SSF88713">
    <property type="entry name" value="Glycoside hydrolase/deacetylase"/>
    <property type="match status" value="2"/>
</dbReference>
<reference evidence="1" key="1">
    <citation type="submission" date="2019-08" db="EMBL/GenBank/DDBJ databases">
        <title>The improved chromosome-level genome for the pearl oyster Pinctada fucata martensii using PacBio sequencing and Hi-C.</title>
        <authorList>
            <person name="Zheng Z."/>
        </authorList>
    </citation>
    <scope>NUCLEOTIDE SEQUENCE</scope>
    <source>
        <strain evidence="1">ZZ-2019</strain>
        <tissue evidence="1">Adductor muscle</tissue>
    </source>
</reference>
<keyword evidence="2" id="KW-1185">Reference proteome</keyword>
<organism evidence="1 2">
    <name type="scientific">Pinctada imbricata</name>
    <name type="common">Atlantic pearl-oyster</name>
    <name type="synonym">Pinctada martensii</name>
    <dbReference type="NCBI Taxonomy" id="66713"/>
    <lineage>
        <taxon>Eukaryota</taxon>
        <taxon>Metazoa</taxon>
        <taxon>Spiralia</taxon>
        <taxon>Lophotrochozoa</taxon>
        <taxon>Mollusca</taxon>
        <taxon>Bivalvia</taxon>
        <taxon>Autobranchia</taxon>
        <taxon>Pteriomorphia</taxon>
        <taxon>Pterioida</taxon>
        <taxon>Pterioidea</taxon>
        <taxon>Pteriidae</taxon>
        <taxon>Pinctada</taxon>
    </lineage>
</organism>
<dbReference type="Gene3D" id="3.20.20.370">
    <property type="entry name" value="Glycoside hydrolase/deacetylase"/>
    <property type="match status" value="2"/>
</dbReference>
<sequence>MDDDVSESVRPFYDRLFHPSRKNPNGCPITASLYVSWKGTDYNLLDSYHKRGFEIGSHSNKRIKNREQLMGAVLEETRMVTNNTNIPRSDITGWRSGYLKTVGDDQIETLKENGYRYDISLTYIRRPALNGKNIFPMTTDYRWPFPCNIWPCPQISHQGFWEVPINAMWDYKLEYPCSYTDGCHNRPETEEQAFAYLMTNFNNSYNGNRAPLGLHLHARFFQFTHIYRAMDKFVVEILKKPDVYIVPVNKMLDWMEEPVTIDRASTFKPWLCSIQVVTPPIPPTPPSPAPPINSNDCIQGDTCRLPNCFCKAFDHPQLSRPKIPQIVYFAVDDVLDTNTAFFLDKIFPVSKKNPNGCPITYSVFVLDKGTDYSLVRRFYSRGVEIATHSLHDPAISESKEALLQHARAQRERVANNSGIPVDDIVGWRSQYLQTAGDDQGDVLQTLGYQYDASYTYVRRPQTDRNVWPFTADYAWSDLPCNIHPCLRKSHKGLWLVPVNAFWNYVNMHICPFADECPRQPPTHQHVYRYLLKNFENSYNGNRAPFGVNMHARWLAEDRNLIGMNLFLNDILKNDDVYVVTVKQMLDWMKYPTEVKAIRYFRPWQCSEEAKLAGTGASGIPIPSTRSADNSPV</sequence>
<dbReference type="GO" id="GO:0005975">
    <property type="term" value="P:carbohydrate metabolic process"/>
    <property type="evidence" value="ECO:0007669"/>
    <property type="project" value="InterPro"/>
</dbReference>
<evidence type="ECO:0008006" key="3">
    <source>
        <dbReference type="Google" id="ProtNLM"/>
    </source>
</evidence>
<gene>
    <name evidence="1" type="ORF">FSP39_018995</name>
</gene>
<dbReference type="EMBL" id="VSWD01000007">
    <property type="protein sequence ID" value="KAK3098385.1"/>
    <property type="molecule type" value="Genomic_DNA"/>
</dbReference>
<evidence type="ECO:0000313" key="1">
    <source>
        <dbReference type="EMBL" id="KAK3098385.1"/>
    </source>
</evidence>
<protein>
    <recommendedName>
        <fullName evidence="3">NodB homology domain-containing protein</fullName>
    </recommendedName>
</protein>
<accession>A0AA89C7S5</accession>
<dbReference type="PANTHER" id="PTHR45985">
    <property type="match status" value="1"/>
</dbReference>
<dbReference type="AlphaFoldDB" id="A0AA89C7S5"/>
<dbReference type="PANTHER" id="PTHR45985:SF3">
    <property type="entry name" value="CHITIN DEACETYLASE-LIKE 4"/>
    <property type="match status" value="1"/>
</dbReference>
<name>A0AA89C7S5_PINIB</name>
<dbReference type="InterPro" id="IPR052740">
    <property type="entry name" value="CE4"/>
</dbReference>
<proteinExistence type="predicted"/>
<dbReference type="Proteomes" id="UP001186944">
    <property type="component" value="Unassembled WGS sequence"/>
</dbReference>